<keyword evidence="3" id="KW-0238">DNA-binding</keyword>
<dbReference type="EMBL" id="CP029550">
    <property type="protein sequence ID" value="AWN41976.1"/>
    <property type="molecule type" value="Genomic_DNA"/>
</dbReference>
<evidence type="ECO:0000256" key="2">
    <source>
        <dbReference type="ARBA" id="ARBA00022908"/>
    </source>
</evidence>
<evidence type="ECO:0000256" key="1">
    <source>
        <dbReference type="ARBA" id="ARBA00008857"/>
    </source>
</evidence>
<evidence type="ECO:0000313" key="6">
    <source>
        <dbReference type="Proteomes" id="UP000245926"/>
    </source>
</evidence>
<proteinExistence type="inferred from homology"/>
<dbReference type="Gene3D" id="1.10.150.130">
    <property type="match status" value="1"/>
</dbReference>
<protein>
    <recommendedName>
        <fullName evidence="7">Tyr recombinase domain-containing protein</fullName>
    </recommendedName>
</protein>
<reference evidence="6" key="1">
    <citation type="submission" date="2018-05" db="EMBL/GenBank/DDBJ databases">
        <title>Complete Genome Sequence of Methylobacterium sp. 17SD2-17.</title>
        <authorList>
            <person name="Srinivasan S."/>
        </authorList>
    </citation>
    <scope>NUCLEOTIDE SEQUENCE [LARGE SCALE GENOMIC DNA]</scope>
    <source>
        <strain evidence="6">17SD2-17</strain>
    </source>
</reference>
<evidence type="ECO:0000256" key="3">
    <source>
        <dbReference type="ARBA" id="ARBA00023125"/>
    </source>
</evidence>
<gene>
    <name evidence="5" type="ORF">DK389_17605</name>
</gene>
<sequence>MELGKVASFLGEKGIVLTQDANETLLDIIESELEAAAASLRRRAEGDYAPDPRVTRHPEFRQASQVKQCGLTCWSLFEAWVKERKPGTATVNRWRVVLRALDAFFENRDIAGITADDALAWKNTLVTPERSAGVVNDVWLRAARVNFGWAVANKKIALNPFEKVSVAVGKAAPKVREREFEDDEWATILRATTAPQPARMATHNVAARRWVPWLCAYTGSRPGEVTQLRAEDIQLHKAGFWVMKINPEAGTVKGGQARTVPVHSHVIEQGFLDFVKKVGKGPLFYDPEGSRVERDDPTNPVQAPWVKQRNKLAEWVRKLGVDDPNISANHAWRHTFKRRAARAKIEKRIRFAFCGHSSSDVGDEYETPTVEDMAEELKRFPRFALEA</sequence>
<comment type="similarity">
    <text evidence="1">Belongs to the 'phage' integrase family.</text>
</comment>
<dbReference type="PANTHER" id="PTHR30629">
    <property type="entry name" value="PROPHAGE INTEGRASE"/>
    <property type="match status" value="1"/>
</dbReference>
<dbReference type="AlphaFoldDB" id="A0A2U8W9F9"/>
<dbReference type="GO" id="GO:0006310">
    <property type="term" value="P:DNA recombination"/>
    <property type="evidence" value="ECO:0007669"/>
    <property type="project" value="UniProtKB-KW"/>
</dbReference>
<dbReference type="PANTHER" id="PTHR30629:SF2">
    <property type="entry name" value="PROPHAGE INTEGRASE INTS-RELATED"/>
    <property type="match status" value="1"/>
</dbReference>
<accession>A0A2U8W9F9</accession>
<dbReference type="SUPFAM" id="SSF56349">
    <property type="entry name" value="DNA breaking-rejoining enzymes"/>
    <property type="match status" value="1"/>
</dbReference>
<evidence type="ECO:0008006" key="7">
    <source>
        <dbReference type="Google" id="ProtNLM"/>
    </source>
</evidence>
<name>A0A2U8W9F9_9HYPH</name>
<keyword evidence="2" id="KW-0229">DNA integration</keyword>
<keyword evidence="4" id="KW-0233">DNA recombination</keyword>
<dbReference type="GO" id="GO:0015074">
    <property type="term" value="P:DNA integration"/>
    <property type="evidence" value="ECO:0007669"/>
    <property type="project" value="UniProtKB-KW"/>
</dbReference>
<dbReference type="InterPro" id="IPR013762">
    <property type="entry name" value="Integrase-like_cat_sf"/>
</dbReference>
<dbReference type="GO" id="GO:0003677">
    <property type="term" value="F:DNA binding"/>
    <property type="evidence" value="ECO:0007669"/>
    <property type="project" value="UniProtKB-KW"/>
</dbReference>
<evidence type="ECO:0000313" key="5">
    <source>
        <dbReference type="EMBL" id="AWN41976.1"/>
    </source>
</evidence>
<organism evidence="5 6">
    <name type="scientific">Methylobacterium durans</name>
    <dbReference type="NCBI Taxonomy" id="2202825"/>
    <lineage>
        <taxon>Bacteria</taxon>
        <taxon>Pseudomonadati</taxon>
        <taxon>Pseudomonadota</taxon>
        <taxon>Alphaproteobacteria</taxon>
        <taxon>Hyphomicrobiales</taxon>
        <taxon>Methylobacteriaceae</taxon>
        <taxon>Methylobacterium</taxon>
    </lineage>
</organism>
<dbReference type="InterPro" id="IPR050808">
    <property type="entry name" value="Phage_Integrase"/>
</dbReference>
<dbReference type="KEGG" id="mets:DK389_17605"/>
<dbReference type="OrthoDB" id="9784724at2"/>
<dbReference type="InterPro" id="IPR011010">
    <property type="entry name" value="DNA_brk_join_enz"/>
</dbReference>
<evidence type="ECO:0000256" key="4">
    <source>
        <dbReference type="ARBA" id="ARBA00023172"/>
    </source>
</evidence>
<dbReference type="InterPro" id="IPR010998">
    <property type="entry name" value="Integrase_recombinase_N"/>
</dbReference>
<dbReference type="Proteomes" id="UP000245926">
    <property type="component" value="Chromosome"/>
</dbReference>
<dbReference type="Gene3D" id="1.10.443.10">
    <property type="entry name" value="Intergrase catalytic core"/>
    <property type="match status" value="1"/>
</dbReference>
<keyword evidence="6" id="KW-1185">Reference proteome</keyword>